<proteinExistence type="predicted"/>
<keyword evidence="10" id="KW-1185">Reference proteome</keyword>
<dbReference type="PANTHER" id="PTHR46373:SF2">
    <property type="entry name" value="RWP-RK DOMAIN-CONTAINING PROTEIN"/>
    <property type="match status" value="1"/>
</dbReference>
<evidence type="ECO:0000313" key="10">
    <source>
        <dbReference type="Proteomes" id="UP000324897"/>
    </source>
</evidence>
<evidence type="ECO:0000256" key="5">
    <source>
        <dbReference type="ARBA" id="ARBA00023163"/>
    </source>
</evidence>
<evidence type="ECO:0000259" key="8">
    <source>
        <dbReference type="PROSITE" id="PS51519"/>
    </source>
</evidence>
<dbReference type="GO" id="GO:0003677">
    <property type="term" value="F:DNA binding"/>
    <property type="evidence" value="ECO:0007669"/>
    <property type="project" value="UniProtKB-KW"/>
</dbReference>
<dbReference type="OrthoDB" id="6270329at2759"/>
<dbReference type="Pfam" id="PF02042">
    <property type="entry name" value="RWP-RK"/>
    <property type="match status" value="1"/>
</dbReference>
<dbReference type="GO" id="GO:0003700">
    <property type="term" value="F:DNA-binding transcription factor activity"/>
    <property type="evidence" value="ECO:0007669"/>
    <property type="project" value="InterPro"/>
</dbReference>
<feature type="region of interest" description="Disordered" evidence="7">
    <location>
        <begin position="199"/>
        <end position="222"/>
    </location>
</feature>
<organism evidence="9 10">
    <name type="scientific">Eragrostis curvula</name>
    <name type="common">weeping love grass</name>
    <dbReference type="NCBI Taxonomy" id="38414"/>
    <lineage>
        <taxon>Eukaryota</taxon>
        <taxon>Viridiplantae</taxon>
        <taxon>Streptophyta</taxon>
        <taxon>Embryophyta</taxon>
        <taxon>Tracheophyta</taxon>
        <taxon>Spermatophyta</taxon>
        <taxon>Magnoliopsida</taxon>
        <taxon>Liliopsida</taxon>
        <taxon>Poales</taxon>
        <taxon>Poaceae</taxon>
        <taxon>PACMAD clade</taxon>
        <taxon>Chloridoideae</taxon>
        <taxon>Eragrostideae</taxon>
        <taxon>Eragrostidinae</taxon>
        <taxon>Eragrostis</taxon>
    </lineage>
</organism>
<protein>
    <recommendedName>
        <fullName evidence="8">RWP-RK domain-containing protein</fullName>
    </recommendedName>
</protein>
<evidence type="ECO:0000313" key="9">
    <source>
        <dbReference type="EMBL" id="TVU34090.1"/>
    </source>
</evidence>
<dbReference type="EMBL" id="RWGY01000009">
    <property type="protein sequence ID" value="TVU34090.1"/>
    <property type="molecule type" value="Genomic_DNA"/>
</dbReference>
<keyword evidence="2" id="KW-0805">Transcription regulation</keyword>
<gene>
    <name evidence="9" type="ORF">EJB05_15916</name>
</gene>
<reference evidence="9 10" key="1">
    <citation type="journal article" date="2019" name="Sci. Rep.">
        <title>A high-quality genome of Eragrostis curvula grass provides insights into Poaceae evolution and supports new strategies to enhance forage quality.</title>
        <authorList>
            <person name="Carballo J."/>
            <person name="Santos B.A.C.M."/>
            <person name="Zappacosta D."/>
            <person name="Garbus I."/>
            <person name="Selva J.P."/>
            <person name="Gallo C.A."/>
            <person name="Diaz A."/>
            <person name="Albertini E."/>
            <person name="Caccamo M."/>
            <person name="Echenique V."/>
        </authorList>
    </citation>
    <scope>NUCLEOTIDE SEQUENCE [LARGE SCALE GENOMIC DNA]</scope>
    <source>
        <strain evidence="10">cv. Victoria</strain>
        <tissue evidence="9">Leaf</tissue>
    </source>
</reference>
<dbReference type="AlphaFoldDB" id="A0A5J9VGQ1"/>
<keyword evidence="6" id="KW-0539">Nucleus</keyword>
<sequence length="387" mass="42299">MEMAPFSFDGGDADWYRSLDSFPPLCSLSVLATSFGTGSEDGNLRIAGPPRTLGNNLQGSDHHCPLLTAADSSSSAMIMRGEENYQLPMLPAPALLSSADDPFYFDGLPPMPTAGLDDALLQTSFSDIDLDAFGDADDHKAPIADNMAMIEQADGSRNAGLDGHGGDHQKPMAVAGCYRPAARGCSFDLAVMPHVEHHHHHQASSVAALPPPMPQPHGRKSGDRSALVAAAGKTRLDHIGFDEIRKYFYMPITKAAREMNVGLTVLKKRCRELGVARWPHRKMKSLRSLILNVQEMGKGMSPAAVQRELAALETYCALMEEDPSIELTDRTKKLRQACFKESYKRRRAATINTSVIDHIYNFAHDHQLTLHQETSSSAGHSSNFLNY</sequence>
<evidence type="ECO:0000256" key="7">
    <source>
        <dbReference type="SAM" id="MobiDB-lite"/>
    </source>
</evidence>
<dbReference type="Gramene" id="TVU34090">
    <property type="protein sequence ID" value="TVU34090"/>
    <property type="gene ID" value="EJB05_15916"/>
</dbReference>
<feature type="domain" description="RWP-RK" evidence="8">
    <location>
        <begin position="224"/>
        <end position="307"/>
    </location>
</feature>
<evidence type="ECO:0000256" key="1">
    <source>
        <dbReference type="ARBA" id="ARBA00004049"/>
    </source>
</evidence>
<keyword evidence="4" id="KW-0238">DNA-binding</keyword>
<evidence type="ECO:0000256" key="3">
    <source>
        <dbReference type="ARBA" id="ARBA00023054"/>
    </source>
</evidence>
<name>A0A5J9VGQ1_9POAL</name>
<dbReference type="InterPro" id="IPR044607">
    <property type="entry name" value="RKD-like"/>
</dbReference>
<dbReference type="Proteomes" id="UP000324897">
    <property type="component" value="Unassembled WGS sequence"/>
</dbReference>
<dbReference type="PANTHER" id="PTHR46373">
    <property type="entry name" value="PROTEIN RKD4"/>
    <property type="match status" value="1"/>
</dbReference>
<dbReference type="PROSITE" id="PS51519">
    <property type="entry name" value="RWP_RK"/>
    <property type="match status" value="1"/>
</dbReference>
<evidence type="ECO:0000256" key="6">
    <source>
        <dbReference type="ARBA" id="ARBA00023242"/>
    </source>
</evidence>
<evidence type="ECO:0000256" key="2">
    <source>
        <dbReference type="ARBA" id="ARBA00023015"/>
    </source>
</evidence>
<feature type="non-terminal residue" evidence="9">
    <location>
        <position position="1"/>
    </location>
</feature>
<accession>A0A5J9VGQ1</accession>
<dbReference type="InterPro" id="IPR003035">
    <property type="entry name" value="RWP-RK_dom"/>
</dbReference>
<keyword evidence="5" id="KW-0804">Transcription</keyword>
<comment type="caution">
    <text evidence="9">The sequence shown here is derived from an EMBL/GenBank/DDBJ whole genome shotgun (WGS) entry which is preliminary data.</text>
</comment>
<keyword evidence="3" id="KW-0175">Coiled coil</keyword>
<evidence type="ECO:0000256" key="4">
    <source>
        <dbReference type="ARBA" id="ARBA00023125"/>
    </source>
</evidence>
<comment type="function">
    <text evidence="1">Putative transcription factor.</text>
</comment>